<proteinExistence type="predicted"/>
<dbReference type="Proteomes" id="UP000694888">
    <property type="component" value="Unplaced"/>
</dbReference>
<comment type="subcellular location">
    <subcellularLocation>
        <location evidence="1">Membrane</location>
        <topology evidence="1">Multi-pass membrane protein</topology>
    </subcellularLocation>
</comment>
<keyword evidence="3 5" id="KW-1133">Transmembrane helix</keyword>
<gene>
    <name evidence="7" type="primary">LOC101850756</name>
</gene>
<evidence type="ECO:0000256" key="3">
    <source>
        <dbReference type="ARBA" id="ARBA00022989"/>
    </source>
</evidence>
<evidence type="ECO:0000313" key="6">
    <source>
        <dbReference type="Proteomes" id="UP000694888"/>
    </source>
</evidence>
<evidence type="ECO:0000256" key="4">
    <source>
        <dbReference type="ARBA" id="ARBA00023136"/>
    </source>
</evidence>
<evidence type="ECO:0000313" key="7">
    <source>
        <dbReference type="RefSeq" id="XP_005109574.1"/>
    </source>
</evidence>
<dbReference type="PANTHER" id="PTHR10671">
    <property type="entry name" value="EPITHELIAL MEMBRANE PROTEIN-RELATED"/>
    <property type="match status" value="1"/>
</dbReference>
<evidence type="ECO:0000256" key="1">
    <source>
        <dbReference type="ARBA" id="ARBA00004141"/>
    </source>
</evidence>
<feature type="transmembrane region" description="Helical" evidence="5">
    <location>
        <begin position="157"/>
        <end position="177"/>
    </location>
</feature>
<dbReference type="InterPro" id="IPR050579">
    <property type="entry name" value="PMP-22/EMP/MP20-like"/>
</dbReference>
<feature type="transmembrane region" description="Helical" evidence="5">
    <location>
        <begin position="114"/>
        <end position="137"/>
    </location>
</feature>
<dbReference type="PANTHER" id="PTHR10671:SF108">
    <property type="entry name" value="CLAUDIN FAMILY PROTEIN-RELATED"/>
    <property type="match status" value="1"/>
</dbReference>
<keyword evidence="4 5" id="KW-0472">Membrane</keyword>
<evidence type="ECO:0000256" key="5">
    <source>
        <dbReference type="SAM" id="Phobius"/>
    </source>
</evidence>
<protein>
    <submittedName>
        <fullName evidence="7">Uncharacterized protein LOC101850756</fullName>
    </submittedName>
</protein>
<dbReference type="GeneID" id="101850756"/>
<organism evidence="6 7">
    <name type="scientific">Aplysia californica</name>
    <name type="common">California sea hare</name>
    <dbReference type="NCBI Taxonomy" id="6500"/>
    <lineage>
        <taxon>Eukaryota</taxon>
        <taxon>Metazoa</taxon>
        <taxon>Spiralia</taxon>
        <taxon>Lophotrochozoa</taxon>
        <taxon>Mollusca</taxon>
        <taxon>Gastropoda</taxon>
        <taxon>Heterobranchia</taxon>
        <taxon>Euthyneura</taxon>
        <taxon>Tectipleura</taxon>
        <taxon>Aplysiida</taxon>
        <taxon>Aplysioidea</taxon>
        <taxon>Aplysiidae</taxon>
        <taxon>Aplysia</taxon>
    </lineage>
</organism>
<dbReference type="InterPro" id="IPR004031">
    <property type="entry name" value="PMP22/EMP/MP20/Claudin"/>
</dbReference>
<sequence>MGVSRPGRRLIIVSVGLALIYLATILIIIGLSTNNWKEIWDGNVYNDRIEVHFGLHRVCFSDGERCTNPGSHYDQSDYLPKVQALVIVGGFLSMFSAIFSLLNLTTDRLGWSHVGIMAPASVCAVLAGLFTTIGIILYSIKVEINNEYISFYRDIRLGWSFGLTTVAVCFLYIGGILEGVSTMISPQPQFE</sequence>
<dbReference type="RefSeq" id="XP_005109574.1">
    <property type="nucleotide sequence ID" value="XM_005109517.3"/>
</dbReference>
<feature type="transmembrane region" description="Helical" evidence="5">
    <location>
        <begin position="82"/>
        <end position="102"/>
    </location>
</feature>
<keyword evidence="2 5" id="KW-0812">Transmembrane</keyword>
<reference evidence="7" key="1">
    <citation type="submission" date="2025-08" db="UniProtKB">
        <authorList>
            <consortium name="RefSeq"/>
        </authorList>
    </citation>
    <scope>IDENTIFICATION</scope>
</reference>
<feature type="transmembrane region" description="Helical" evidence="5">
    <location>
        <begin position="12"/>
        <end position="31"/>
    </location>
</feature>
<dbReference type="Gene3D" id="1.20.140.150">
    <property type="match status" value="1"/>
</dbReference>
<accession>A0ABM0K624</accession>
<keyword evidence="6" id="KW-1185">Reference proteome</keyword>
<name>A0ABM0K624_APLCA</name>
<dbReference type="Pfam" id="PF00822">
    <property type="entry name" value="PMP22_Claudin"/>
    <property type="match status" value="1"/>
</dbReference>
<evidence type="ECO:0000256" key="2">
    <source>
        <dbReference type="ARBA" id="ARBA00022692"/>
    </source>
</evidence>